<organism evidence="1 2">
    <name type="scientific">Xanthomonas citri pv. citri</name>
    <dbReference type="NCBI Taxonomy" id="611301"/>
    <lineage>
        <taxon>Bacteria</taxon>
        <taxon>Pseudomonadati</taxon>
        <taxon>Pseudomonadota</taxon>
        <taxon>Gammaproteobacteria</taxon>
        <taxon>Lysobacterales</taxon>
        <taxon>Lysobacteraceae</taxon>
        <taxon>Xanthomonas</taxon>
    </lineage>
</organism>
<accession>A0A0U4YGQ1</accession>
<protein>
    <submittedName>
        <fullName evidence="1">Uncharacterized protein</fullName>
    </submittedName>
</protein>
<proteinExistence type="predicted"/>
<reference evidence="1 2" key="1">
    <citation type="submission" date="2014-09" db="EMBL/GenBank/DDBJ databases">
        <authorList>
            <person name="Regsiter A."/>
        </authorList>
    </citation>
    <scope>NUCLEOTIDE SEQUENCE [LARGE SCALE GENOMIC DNA]</scope>
</reference>
<dbReference type="EMBL" id="CCXZ01000005">
    <property type="protein sequence ID" value="CEG14300.1"/>
    <property type="molecule type" value="Genomic_DNA"/>
</dbReference>
<dbReference type="Proteomes" id="UP000052230">
    <property type="component" value="Unassembled WGS sequence"/>
</dbReference>
<keyword evidence="2" id="KW-1185">Reference proteome</keyword>
<evidence type="ECO:0000313" key="1">
    <source>
        <dbReference type="EMBL" id="CEG14300.1"/>
    </source>
</evidence>
<gene>
    <name evidence="1" type="ORF">XAC3562_1020009</name>
</gene>
<comment type="caution">
    <text evidence="1">The sequence shown here is derived from an EMBL/GenBank/DDBJ whole genome shotgun (WGS) entry which is preliminary data.</text>
</comment>
<dbReference type="AlphaFoldDB" id="A0A0U4YGQ1"/>
<name>A0A0U4YGQ1_XANCI</name>
<sequence>MTLMDAQATQCQYALRAMFIALRWIARAGAP</sequence>
<evidence type="ECO:0000313" key="2">
    <source>
        <dbReference type="Proteomes" id="UP000052230"/>
    </source>
</evidence>